<proteinExistence type="predicted"/>
<dbReference type="EMBL" id="QPFP01000011">
    <property type="protein sequence ID" value="TEB33904.1"/>
    <property type="molecule type" value="Genomic_DNA"/>
</dbReference>
<keyword evidence="2" id="KW-0812">Transmembrane</keyword>
<evidence type="ECO:0000256" key="1">
    <source>
        <dbReference type="SAM" id="MobiDB-lite"/>
    </source>
</evidence>
<keyword evidence="2" id="KW-0472">Membrane</keyword>
<feature type="compositionally biased region" description="Low complexity" evidence="1">
    <location>
        <begin position="318"/>
        <end position="329"/>
    </location>
</feature>
<feature type="compositionally biased region" description="Polar residues" evidence="1">
    <location>
        <begin position="330"/>
        <end position="343"/>
    </location>
</feature>
<feature type="region of interest" description="Disordered" evidence="1">
    <location>
        <begin position="725"/>
        <end position="804"/>
    </location>
</feature>
<feature type="region of interest" description="Disordered" evidence="1">
    <location>
        <begin position="588"/>
        <end position="611"/>
    </location>
</feature>
<feature type="transmembrane region" description="Helical" evidence="2">
    <location>
        <begin position="144"/>
        <end position="169"/>
    </location>
</feature>
<keyword evidence="2" id="KW-1133">Transmembrane helix</keyword>
<dbReference type="Proteomes" id="UP000298030">
    <property type="component" value="Unassembled WGS sequence"/>
</dbReference>
<organism evidence="3 4">
    <name type="scientific">Coprinellus micaceus</name>
    <name type="common">Glistening ink-cap mushroom</name>
    <name type="synonym">Coprinus micaceus</name>
    <dbReference type="NCBI Taxonomy" id="71717"/>
    <lineage>
        <taxon>Eukaryota</taxon>
        <taxon>Fungi</taxon>
        <taxon>Dikarya</taxon>
        <taxon>Basidiomycota</taxon>
        <taxon>Agaricomycotina</taxon>
        <taxon>Agaricomycetes</taxon>
        <taxon>Agaricomycetidae</taxon>
        <taxon>Agaricales</taxon>
        <taxon>Agaricineae</taxon>
        <taxon>Psathyrellaceae</taxon>
        <taxon>Coprinellus</taxon>
    </lineage>
</organism>
<reference evidence="3 4" key="1">
    <citation type="journal article" date="2019" name="Nat. Ecol. Evol.">
        <title>Megaphylogeny resolves global patterns of mushroom evolution.</title>
        <authorList>
            <person name="Varga T."/>
            <person name="Krizsan K."/>
            <person name="Foldi C."/>
            <person name="Dima B."/>
            <person name="Sanchez-Garcia M."/>
            <person name="Sanchez-Ramirez S."/>
            <person name="Szollosi G.J."/>
            <person name="Szarkandi J.G."/>
            <person name="Papp V."/>
            <person name="Albert L."/>
            <person name="Andreopoulos W."/>
            <person name="Angelini C."/>
            <person name="Antonin V."/>
            <person name="Barry K.W."/>
            <person name="Bougher N.L."/>
            <person name="Buchanan P."/>
            <person name="Buyck B."/>
            <person name="Bense V."/>
            <person name="Catcheside P."/>
            <person name="Chovatia M."/>
            <person name="Cooper J."/>
            <person name="Damon W."/>
            <person name="Desjardin D."/>
            <person name="Finy P."/>
            <person name="Geml J."/>
            <person name="Haridas S."/>
            <person name="Hughes K."/>
            <person name="Justo A."/>
            <person name="Karasinski D."/>
            <person name="Kautmanova I."/>
            <person name="Kiss B."/>
            <person name="Kocsube S."/>
            <person name="Kotiranta H."/>
            <person name="LaButti K.M."/>
            <person name="Lechner B.E."/>
            <person name="Liimatainen K."/>
            <person name="Lipzen A."/>
            <person name="Lukacs Z."/>
            <person name="Mihaltcheva S."/>
            <person name="Morgado L.N."/>
            <person name="Niskanen T."/>
            <person name="Noordeloos M.E."/>
            <person name="Ohm R.A."/>
            <person name="Ortiz-Santana B."/>
            <person name="Ovrebo C."/>
            <person name="Racz N."/>
            <person name="Riley R."/>
            <person name="Savchenko A."/>
            <person name="Shiryaev A."/>
            <person name="Soop K."/>
            <person name="Spirin V."/>
            <person name="Szebenyi C."/>
            <person name="Tomsovsky M."/>
            <person name="Tulloss R.E."/>
            <person name="Uehling J."/>
            <person name="Grigoriev I.V."/>
            <person name="Vagvolgyi C."/>
            <person name="Papp T."/>
            <person name="Martin F.M."/>
            <person name="Miettinen O."/>
            <person name="Hibbett D.S."/>
            <person name="Nagy L.G."/>
        </authorList>
    </citation>
    <scope>NUCLEOTIDE SEQUENCE [LARGE SCALE GENOMIC DNA]</scope>
    <source>
        <strain evidence="3 4">FP101781</strain>
    </source>
</reference>
<accession>A0A4Y7TIU6</accession>
<dbReference type="STRING" id="71717.A0A4Y7TIU6"/>
<feature type="transmembrane region" description="Helical" evidence="2">
    <location>
        <begin position="110"/>
        <end position="132"/>
    </location>
</feature>
<dbReference type="AlphaFoldDB" id="A0A4Y7TIU6"/>
<evidence type="ECO:0000313" key="3">
    <source>
        <dbReference type="EMBL" id="TEB33904.1"/>
    </source>
</evidence>
<feature type="compositionally biased region" description="Low complexity" evidence="1">
    <location>
        <begin position="379"/>
        <end position="390"/>
    </location>
</feature>
<keyword evidence="4" id="KW-1185">Reference proteome</keyword>
<feature type="compositionally biased region" description="Polar residues" evidence="1">
    <location>
        <begin position="756"/>
        <end position="779"/>
    </location>
</feature>
<protein>
    <submittedName>
        <fullName evidence="3">Uncharacterized protein</fullName>
    </submittedName>
</protein>
<comment type="caution">
    <text evidence="3">The sequence shown here is derived from an EMBL/GenBank/DDBJ whole genome shotgun (WGS) entry which is preliminary data.</text>
</comment>
<feature type="compositionally biased region" description="Basic and acidic residues" evidence="1">
    <location>
        <begin position="500"/>
        <end position="515"/>
    </location>
</feature>
<feature type="transmembrane region" description="Helical" evidence="2">
    <location>
        <begin position="249"/>
        <end position="270"/>
    </location>
</feature>
<feature type="compositionally biased region" description="Acidic residues" evidence="1">
    <location>
        <begin position="472"/>
        <end position="481"/>
    </location>
</feature>
<feature type="compositionally biased region" description="Low complexity" evidence="1">
    <location>
        <begin position="344"/>
        <end position="367"/>
    </location>
</feature>
<name>A0A4Y7TIU6_COPMI</name>
<gene>
    <name evidence="3" type="ORF">FA13DRAFT_118995</name>
</gene>
<evidence type="ECO:0000256" key="2">
    <source>
        <dbReference type="SAM" id="Phobius"/>
    </source>
</evidence>
<evidence type="ECO:0000313" key="4">
    <source>
        <dbReference type="Proteomes" id="UP000298030"/>
    </source>
</evidence>
<feature type="transmembrane region" description="Helical" evidence="2">
    <location>
        <begin position="190"/>
        <end position="212"/>
    </location>
</feature>
<feature type="region of interest" description="Disordered" evidence="1">
    <location>
        <begin position="448"/>
        <end position="566"/>
    </location>
</feature>
<dbReference type="OrthoDB" id="3222669at2759"/>
<feature type="compositionally biased region" description="Polar residues" evidence="1">
    <location>
        <begin position="661"/>
        <end position="674"/>
    </location>
</feature>
<sequence>MSAVYLHNSIYHSRDISTEDRSNFPHSRNLSTVSSATLLTNTTHHSQPTEPLLPHSTSPQASDYDIVSRNTIPRFPSKREHAFQDNGPISRDERGLLSSLRRRPLRGMRWLKTGLDLLIGVWALYNAVRYFFAFTVYESISGETAALALGVCAGLSFAFLTCAIAFSIFRPQLLRHGVSYNTLSTVYWCLTYLAILLLFAPAATNFALVFLWRNKSDLQLQPRHRCYVDIDLVWSRSSQRMCKTNTAAWGVWVALASVRLAVTSAVLLGYQIVLYKLSAAPDILATTFRRKHRVNPSDLFASPYDAMVAGPQPATGVPPSRASSRRSNPLVSQSQGTIQTRFGQHTQQSQSSSSLSSRTKFSSSQQTHTHYTQPKLSRSRSSGLSTTTGLGAATGSDAASHGALGVVYLPSVPEGDGGDIAGYASPNRFSNAVSMIDREMEAALDFARSDGAPSLKSRKTNEGGPSARGEGGDESDEETEENPSYTQRRFNNNGSSSNGHTDDNDSHDRHDRVVDSDDDEREGEVRYRDDDDEDEDDFYRGRRGSDPLSVPLSSLGYNEFGQPYPPDLDIPMMNGYIRRMPTIESMGSRELGSSVAGSSYGSRPGTRSAMRESWAGSEMLGVQVVESEQEGGAGGGSARGNYGDVSPDTSADHTTADVRMSGSQAGERNSSTSFSVQAERLSALSALDGNGSARSSDFRARAREATELGEMLDKMMDDLIGIGVEGAGPLSMRDSNGGESTSSREREMGMLGAQGRYSSSTKGSSGTDVSYVTAKTGSAKSRDSATGAVPPPPPKPVAPSLGRP</sequence>
<feature type="region of interest" description="Disordered" evidence="1">
    <location>
        <begin position="628"/>
        <end position="674"/>
    </location>
</feature>
<feature type="region of interest" description="Disordered" evidence="1">
    <location>
        <begin position="310"/>
        <end position="390"/>
    </location>
</feature>